<proteinExistence type="predicted"/>
<keyword evidence="4" id="KW-1185">Reference proteome</keyword>
<evidence type="ECO:0000259" key="2">
    <source>
        <dbReference type="Pfam" id="PF13546"/>
    </source>
</evidence>
<organism evidence="3 4">
    <name type="scientific">Kitasatospora kifunensis</name>
    <name type="common">Streptomyces kifunensis</name>
    <dbReference type="NCBI Taxonomy" id="58351"/>
    <lineage>
        <taxon>Bacteria</taxon>
        <taxon>Bacillati</taxon>
        <taxon>Actinomycetota</taxon>
        <taxon>Actinomycetes</taxon>
        <taxon>Kitasatosporales</taxon>
        <taxon>Streptomycetaceae</taxon>
        <taxon>Kitasatospora</taxon>
    </lineage>
</organism>
<evidence type="ECO:0000256" key="1">
    <source>
        <dbReference type="SAM" id="MobiDB-lite"/>
    </source>
</evidence>
<dbReference type="PANTHER" id="PTHR33627:SF1">
    <property type="entry name" value="TRANSPOSASE"/>
    <property type="match status" value="1"/>
</dbReference>
<dbReference type="RefSeq" id="WP_312897658.1">
    <property type="nucleotide sequence ID" value="NZ_JACHJV010000003.1"/>
</dbReference>
<dbReference type="PANTHER" id="PTHR33627">
    <property type="entry name" value="TRANSPOSASE"/>
    <property type="match status" value="1"/>
</dbReference>
<protein>
    <recommendedName>
        <fullName evidence="2">Transposase IS701-like DDE domain-containing protein</fullName>
    </recommendedName>
</protein>
<gene>
    <name evidence="3" type="ORF">FHR34_008103</name>
</gene>
<evidence type="ECO:0000313" key="4">
    <source>
        <dbReference type="Proteomes" id="UP000540506"/>
    </source>
</evidence>
<dbReference type="InterPro" id="IPR039365">
    <property type="entry name" value="IS701-like"/>
</dbReference>
<dbReference type="Proteomes" id="UP000540506">
    <property type="component" value="Unassembled WGS sequence"/>
</dbReference>
<sequence length="419" mass="45861">MAGAQNPAVQQLQFFLSESTWKHERINDRRIELLLADPATAPHDQGVLVIDDSGDRKAGTATAHVGRQWLGRYGKTDNGIVTVTTLWADARLYYPLHAVPCTPAHHFPRKRNDPDFQTKPALATTLAHRAHDAGVPFRAVVADCGHGDNDEFRHRLREAGLPFVMALKPHRGTWAPTNEAHTPIDAANALTWTDAEHPGHWTAAERTFRDGHTETWWAADATLGAWGPHTPARLVIATTDPATLPDKATWYLATNSPSPTARARRTAPTRPPTSPKSCARTACVPGSSRATNTSRTNSAGPTSRYAPTPRLAATKPSSTARSPSAGTPGLAHHHRIRPQPPHHSRPRNRTGSRGGPHRPHQPQPACWPKAIRAVRAWLDPWITLQRCWRAWTNAPPPPELQALIDAVGTGHTLNLYSPV</sequence>
<feature type="compositionally biased region" description="Polar residues" evidence="1">
    <location>
        <begin position="315"/>
        <end position="325"/>
    </location>
</feature>
<dbReference type="Pfam" id="PF13546">
    <property type="entry name" value="DDE_5"/>
    <property type="match status" value="1"/>
</dbReference>
<dbReference type="InterPro" id="IPR012337">
    <property type="entry name" value="RNaseH-like_sf"/>
</dbReference>
<accession>A0A7W7RCS8</accession>
<dbReference type="SUPFAM" id="SSF53098">
    <property type="entry name" value="Ribonuclease H-like"/>
    <property type="match status" value="1"/>
</dbReference>
<feature type="region of interest" description="Disordered" evidence="1">
    <location>
        <begin position="251"/>
        <end position="365"/>
    </location>
</feature>
<name>A0A7W7RCS8_KITKI</name>
<reference evidence="3 4" key="1">
    <citation type="submission" date="2020-08" db="EMBL/GenBank/DDBJ databases">
        <title>Sequencing the genomes of 1000 actinobacteria strains.</title>
        <authorList>
            <person name="Klenk H.-P."/>
        </authorList>
    </citation>
    <scope>NUCLEOTIDE SEQUENCE [LARGE SCALE GENOMIC DNA]</scope>
    <source>
        <strain evidence="3 4">DSM 41654</strain>
    </source>
</reference>
<feature type="compositionally biased region" description="Basic residues" evidence="1">
    <location>
        <begin position="331"/>
        <end position="360"/>
    </location>
</feature>
<feature type="compositionally biased region" description="Low complexity" evidence="1">
    <location>
        <begin position="287"/>
        <end position="299"/>
    </location>
</feature>
<evidence type="ECO:0000313" key="3">
    <source>
        <dbReference type="EMBL" id="MBB4929006.1"/>
    </source>
</evidence>
<dbReference type="AlphaFoldDB" id="A0A7W7RCS8"/>
<feature type="domain" description="Transposase IS701-like DDE" evidence="2">
    <location>
        <begin position="9"/>
        <end position="206"/>
    </location>
</feature>
<dbReference type="InterPro" id="IPR038721">
    <property type="entry name" value="IS701-like_DDE_dom"/>
</dbReference>
<dbReference type="EMBL" id="JACHJV010000003">
    <property type="protein sequence ID" value="MBB4929006.1"/>
    <property type="molecule type" value="Genomic_DNA"/>
</dbReference>
<comment type="caution">
    <text evidence="3">The sequence shown here is derived from an EMBL/GenBank/DDBJ whole genome shotgun (WGS) entry which is preliminary data.</text>
</comment>